<dbReference type="Pfam" id="PF00672">
    <property type="entry name" value="HAMP"/>
    <property type="match status" value="1"/>
</dbReference>
<dbReference type="SMART" id="SM00283">
    <property type="entry name" value="MA"/>
    <property type="match status" value="1"/>
</dbReference>
<keyword evidence="3" id="KW-0145">Chemotaxis</keyword>
<protein>
    <submittedName>
        <fullName evidence="13">HAMP domain protein</fullName>
    </submittedName>
</protein>
<dbReference type="SUPFAM" id="SSF58104">
    <property type="entry name" value="Methyl-accepting chemotaxis protein (MCP) signaling domain"/>
    <property type="match status" value="1"/>
</dbReference>
<gene>
    <name evidence="13" type="ORF">TREVI0001_2556</name>
</gene>
<comment type="caution">
    <text evidence="13">The sequence shown here is derived from an EMBL/GenBank/DDBJ whole genome shotgun (WGS) entry which is preliminary data.</text>
</comment>
<keyword evidence="5 10" id="KW-1133">Transmembrane helix</keyword>
<evidence type="ECO:0000256" key="4">
    <source>
        <dbReference type="ARBA" id="ARBA00022692"/>
    </source>
</evidence>
<feature type="domain" description="HAMP" evidence="12">
    <location>
        <begin position="321"/>
        <end position="375"/>
    </location>
</feature>
<dbReference type="PANTHER" id="PTHR32089">
    <property type="entry name" value="METHYL-ACCEPTING CHEMOTAXIS PROTEIN MCPB"/>
    <property type="match status" value="1"/>
</dbReference>
<comment type="subcellular location">
    <subcellularLocation>
        <location evidence="1">Cell membrane</location>
        <topology evidence="1">Multi-pass membrane protein</topology>
    </subcellularLocation>
</comment>
<evidence type="ECO:0000256" key="10">
    <source>
        <dbReference type="SAM" id="Phobius"/>
    </source>
</evidence>
<dbReference type="OrthoDB" id="304599at2"/>
<dbReference type="PROSITE" id="PS50885">
    <property type="entry name" value="HAMP"/>
    <property type="match status" value="1"/>
</dbReference>
<dbReference type="SUPFAM" id="SSF103190">
    <property type="entry name" value="Sensory domain-like"/>
    <property type="match status" value="1"/>
</dbReference>
<evidence type="ECO:0000256" key="7">
    <source>
        <dbReference type="ARBA" id="ARBA00023224"/>
    </source>
</evidence>
<dbReference type="EMBL" id="ACYH01000013">
    <property type="protein sequence ID" value="EEV21031.1"/>
    <property type="molecule type" value="Genomic_DNA"/>
</dbReference>
<dbReference type="GO" id="GO:0007165">
    <property type="term" value="P:signal transduction"/>
    <property type="evidence" value="ECO:0007669"/>
    <property type="project" value="UniProtKB-KW"/>
</dbReference>
<dbReference type="PANTHER" id="PTHR32089:SF112">
    <property type="entry name" value="LYSOZYME-LIKE PROTEIN-RELATED"/>
    <property type="match status" value="1"/>
</dbReference>
<dbReference type="InterPro" id="IPR033479">
    <property type="entry name" value="dCache_1"/>
</dbReference>
<dbReference type="SMART" id="SM00304">
    <property type="entry name" value="HAMP"/>
    <property type="match status" value="1"/>
</dbReference>
<keyword evidence="2" id="KW-1003">Cell membrane</keyword>
<evidence type="ECO:0000256" key="8">
    <source>
        <dbReference type="ARBA" id="ARBA00029447"/>
    </source>
</evidence>
<evidence type="ECO:0000256" key="2">
    <source>
        <dbReference type="ARBA" id="ARBA00022475"/>
    </source>
</evidence>
<feature type="transmembrane region" description="Helical" evidence="10">
    <location>
        <begin position="23"/>
        <end position="45"/>
    </location>
</feature>
<dbReference type="CDD" id="cd06225">
    <property type="entry name" value="HAMP"/>
    <property type="match status" value="1"/>
</dbReference>
<feature type="domain" description="Methyl-accepting transducer" evidence="11">
    <location>
        <begin position="422"/>
        <end position="651"/>
    </location>
</feature>
<keyword evidence="4 10" id="KW-0812">Transmembrane</keyword>
<dbReference type="Gene3D" id="6.10.340.10">
    <property type="match status" value="1"/>
</dbReference>
<dbReference type="eggNOG" id="COG0840">
    <property type="taxonomic scope" value="Bacteria"/>
</dbReference>
<dbReference type="InterPro" id="IPR003660">
    <property type="entry name" value="HAMP_dom"/>
</dbReference>
<evidence type="ECO:0000256" key="9">
    <source>
        <dbReference type="PROSITE-ProRule" id="PRU00284"/>
    </source>
</evidence>
<dbReference type="InterPro" id="IPR004089">
    <property type="entry name" value="MCPsignal_dom"/>
</dbReference>
<dbReference type="Gene3D" id="3.30.450.20">
    <property type="entry name" value="PAS domain"/>
    <property type="match status" value="1"/>
</dbReference>
<evidence type="ECO:0000256" key="5">
    <source>
        <dbReference type="ARBA" id="ARBA00022989"/>
    </source>
</evidence>
<dbReference type="Pfam" id="PF02743">
    <property type="entry name" value="dCache_1"/>
    <property type="match status" value="1"/>
</dbReference>
<dbReference type="GO" id="GO:0006935">
    <property type="term" value="P:chemotaxis"/>
    <property type="evidence" value="ECO:0007669"/>
    <property type="project" value="UniProtKB-KW"/>
</dbReference>
<evidence type="ECO:0000313" key="13">
    <source>
        <dbReference type="EMBL" id="EEV21031.1"/>
    </source>
</evidence>
<evidence type="ECO:0000259" key="12">
    <source>
        <dbReference type="PROSITE" id="PS50885"/>
    </source>
</evidence>
<evidence type="ECO:0000256" key="3">
    <source>
        <dbReference type="ARBA" id="ARBA00022500"/>
    </source>
</evidence>
<dbReference type="InterPro" id="IPR029151">
    <property type="entry name" value="Sensor-like_sf"/>
</dbReference>
<dbReference type="PROSITE" id="PS50111">
    <property type="entry name" value="CHEMOTAXIS_TRANSDUC_2"/>
    <property type="match status" value="1"/>
</dbReference>
<organism evidence="13 14">
    <name type="scientific">Treponema vincentii ATCC 35580</name>
    <dbReference type="NCBI Taxonomy" id="596324"/>
    <lineage>
        <taxon>Bacteria</taxon>
        <taxon>Pseudomonadati</taxon>
        <taxon>Spirochaetota</taxon>
        <taxon>Spirochaetia</taxon>
        <taxon>Spirochaetales</taxon>
        <taxon>Treponemataceae</taxon>
        <taxon>Treponema</taxon>
    </lineage>
</organism>
<keyword evidence="7 9" id="KW-0807">Transducer</keyword>
<keyword evidence="6 10" id="KW-0472">Membrane</keyword>
<dbReference type="Proteomes" id="UP000004509">
    <property type="component" value="Unassembled WGS sequence"/>
</dbReference>
<sequence length="710" mass="76942">MMAHTASGAQRGTSFFSIRNKMITSFAFFSVFILLIVYIVAVYLASVSLMNNTEYFLKELVKSSSKVLDERSQALFGKLEAFSNLPAVQDETVSYQEKIELFKNEIQMQKQRGWLSFGISGLDGMLYRTDNTVERISNTDWFQSARKGKYVITEPAQSSSDRRYIFIVAIPVRDLQGKITGVINATVLGDALSNLISDIIVGETGTAYLVSSSGTILGNRRPEILYKSIYSEIIGSDTSAFAQFLKQSLASHKSSVNVSEIKGTQSISAVASMRYADWTLLLTAPVSEFMAENVSNLIKTFIIIALIQLVVAIALGFYIARNITRPINHVIAALRNIAQGEGDLTIELPASGKDETSVLSAYFNQTIAKLRNSIQRVGTDSREMESVGSDLESNMMSVSQVVSNITAGIDDLKKRFVEQEESVSGTAAAIEHIITTLRLLDESIGKQAAMVDESSASFDKMSHSIDTVGENVVETREVIRNLSAATNDGRETLVKANEVSQRISEASGDLIEAGAVIENIASQTNLLAMNAAIEAAHAGEAGKGFAVVASEIRKLAEESSTQGKKISITLKNLSVEIDTLASAAAGAVEKFNIISSYSKGLSTSIEGVVQAMDEQEENGKIIWGIINDVTGVTNEVKSGSGDMLADGEKVVSATKRLDDLTRILRENIEDIASQTELINEAAQESLEIAVKNKQSIDGLVLEVGKFKTEK</sequence>
<evidence type="ECO:0000256" key="1">
    <source>
        <dbReference type="ARBA" id="ARBA00004651"/>
    </source>
</evidence>
<evidence type="ECO:0000259" key="11">
    <source>
        <dbReference type="PROSITE" id="PS50111"/>
    </source>
</evidence>
<accession>C8PNC6</accession>
<evidence type="ECO:0000256" key="6">
    <source>
        <dbReference type="ARBA" id="ARBA00023136"/>
    </source>
</evidence>
<dbReference type="Gene3D" id="1.10.287.950">
    <property type="entry name" value="Methyl-accepting chemotaxis protein"/>
    <property type="match status" value="1"/>
</dbReference>
<dbReference type="STRING" id="596324.TREVI0001_2556"/>
<name>C8PNC6_9SPIR</name>
<dbReference type="Pfam" id="PF00015">
    <property type="entry name" value="MCPsignal"/>
    <property type="match status" value="1"/>
</dbReference>
<reference evidence="13 14" key="1">
    <citation type="submission" date="2009-07" db="EMBL/GenBank/DDBJ databases">
        <authorList>
            <person name="Madupu R."/>
            <person name="Sebastian Y."/>
            <person name="Durkin A.S."/>
            <person name="Torralba M."/>
            <person name="Methe B."/>
            <person name="Sutton G.G."/>
            <person name="Strausberg R.L."/>
            <person name="Nelson K.E."/>
        </authorList>
    </citation>
    <scope>NUCLEOTIDE SEQUENCE [LARGE SCALE GENOMIC DNA]</scope>
    <source>
        <strain evidence="13 14">ATCC 35580</strain>
    </source>
</reference>
<comment type="similarity">
    <text evidence="8">Belongs to the methyl-accepting chemotaxis (MCP) protein family.</text>
</comment>
<dbReference type="AlphaFoldDB" id="C8PNC6"/>
<feature type="transmembrane region" description="Helical" evidence="10">
    <location>
        <begin position="300"/>
        <end position="320"/>
    </location>
</feature>
<dbReference type="GO" id="GO:0005886">
    <property type="term" value="C:plasma membrane"/>
    <property type="evidence" value="ECO:0007669"/>
    <property type="project" value="UniProtKB-SubCell"/>
</dbReference>
<dbReference type="CDD" id="cd12912">
    <property type="entry name" value="PDC2_MCP_like"/>
    <property type="match status" value="1"/>
</dbReference>
<evidence type="ECO:0000313" key="14">
    <source>
        <dbReference type="Proteomes" id="UP000004509"/>
    </source>
</evidence>
<proteinExistence type="inferred from homology"/>